<feature type="domain" description="Prolyl 4-hydroxylase alpha subunit" evidence="6">
    <location>
        <begin position="22"/>
        <end position="231"/>
    </location>
</feature>
<dbReference type="InterPro" id="IPR006620">
    <property type="entry name" value="Pro_4_hyd_alph"/>
</dbReference>
<dbReference type="Pfam" id="PF13640">
    <property type="entry name" value="2OG-FeII_Oxy_3"/>
    <property type="match status" value="1"/>
</dbReference>
<dbReference type="SMART" id="SM00702">
    <property type="entry name" value="P4Hc"/>
    <property type="match status" value="1"/>
</dbReference>
<accession>A0A8T9BVE8</accession>
<evidence type="ECO:0000256" key="4">
    <source>
        <dbReference type="ARBA" id="ARBA00023002"/>
    </source>
</evidence>
<name>A0A8T9BVE8_9HELO</name>
<dbReference type="EMBL" id="QGMK01003196">
    <property type="protein sequence ID" value="TVY53783.1"/>
    <property type="molecule type" value="Genomic_DNA"/>
</dbReference>
<comment type="caution">
    <text evidence="7">The sequence shown here is derived from an EMBL/GenBank/DDBJ whole genome shotgun (WGS) entry which is preliminary data.</text>
</comment>
<dbReference type="Gene3D" id="2.60.120.620">
    <property type="entry name" value="q2cbj1_9rhob like domain"/>
    <property type="match status" value="1"/>
</dbReference>
<evidence type="ECO:0000313" key="7">
    <source>
        <dbReference type="EMBL" id="TVY53783.1"/>
    </source>
</evidence>
<comment type="cofactor">
    <cofactor evidence="1">
        <name>L-ascorbate</name>
        <dbReference type="ChEBI" id="CHEBI:38290"/>
    </cofactor>
</comment>
<dbReference type="GO" id="GO:0005783">
    <property type="term" value="C:endoplasmic reticulum"/>
    <property type="evidence" value="ECO:0007669"/>
    <property type="project" value="TreeGrafter"/>
</dbReference>
<dbReference type="PANTHER" id="PTHR10869">
    <property type="entry name" value="PROLYL 4-HYDROXYLASE ALPHA SUBUNIT"/>
    <property type="match status" value="1"/>
</dbReference>
<reference evidence="7 8" key="1">
    <citation type="submission" date="2018-05" db="EMBL/GenBank/DDBJ databases">
        <title>Genome sequencing and assembly of the regulated plant pathogen Lachnellula willkommii and related sister species for the development of diagnostic species identification markers.</title>
        <authorList>
            <person name="Giroux E."/>
            <person name="Bilodeau G."/>
        </authorList>
    </citation>
    <scope>NUCLEOTIDE SEQUENCE [LARGE SCALE GENOMIC DNA]</scope>
    <source>
        <strain evidence="7 8">CBS 268.59</strain>
    </source>
</reference>
<proteinExistence type="predicted"/>
<dbReference type="Proteomes" id="UP000469558">
    <property type="component" value="Unassembled WGS sequence"/>
</dbReference>
<dbReference type="AlphaFoldDB" id="A0A8T9BVE8"/>
<sequence>MSSSPPTPTLTHLPISSPDPTHFVHIISNLLSPSECASIISTHTNLSPSNLTPGTIRTRETFTDEALAARLWSRMEKFYKGDRIQDADGVWWTASGLNPGLRLSKYEKGASFHPTAPDLDPKNMYVNRGIYNKGGKFTPHFDYSRQTSVHSKSFLSVNIYLNSVAEADKGATRILKNDPLTGPYWDGRTPLTVLAKIQPVQGSASVFRETLWHDGEELLRGEKYLLRSDVLYEREGTFDFDELYGELSDDEQAEKAAWLADALVDGGAEEEAERCYERAAFLCPAVYFRG</sequence>
<organism evidence="7 8">
    <name type="scientific">Lachnellula suecica</name>
    <dbReference type="NCBI Taxonomy" id="602035"/>
    <lineage>
        <taxon>Eukaryota</taxon>
        <taxon>Fungi</taxon>
        <taxon>Dikarya</taxon>
        <taxon>Ascomycota</taxon>
        <taxon>Pezizomycotina</taxon>
        <taxon>Leotiomycetes</taxon>
        <taxon>Helotiales</taxon>
        <taxon>Lachnaceae</taxon>
        <taxon>Lachnellula</taxon>
    </lineage>
</organism>
<gene>
    <name evidence="7" type="ORF">LSUE1_G009840</name>
</gene>
<dbReference type="InterPro" id="IPR045054">
    <property type="entry name" value="P4HA-like"/>
</dbReference>
<keyword evidence="4" id="KW-0560">Oxidoreductase</keyword>
<keyword evidence="3" id="KW-0223">Dioxygenase</keyword>
<dbReference type="GO" id="GO:0005506">
    <property type="term" value="F:iron ion binding"/>
    <property type="evidence" value="ECO:0007669"/>
    <property type="project" value="InterPro"/>
</dbReference>
<evidence type="ECO:0000259" key="6">
    <source>
        <dbReference type="SMART" id="SM00702"/>
    </source>
</evidence>
<keyword evidence="5" id="KW-0408">Iron</keyword>
<evidence type="ECO:0000256" key="5">
    <source>
        <dbReference type="ARBA" id="ARBA00023004"/>
    </source>
</evidence>
<dbReference type="OrthoDB" id="69177at2759"/>
<dbReference type="InterPro" id="IPR044862">
    <property type="entry name" value="Pro_4_hyd_alph_FE2OG_OXY"/>
</dbReference>
<evidence type="ECO:0000256" key="2">
    <source>
        <dbReference type="ARBA" id="ARBA00022723"/>
    </source>
</evidence>
<evidence type="ECO:0000256" key="3">
    <source>
        <dbReference type="ARBA" id="ARBA00022964"/>
    </source>
</evidence>
<evidence type="ECO:0000313" key="8">
    <source>
        <dbReference type="Proteomes" id="UP000469558"/>
    </source>
</evidence>
<dbReference type="GO" id="GO:0031418">
    <property type="term" value="F:L-ascorbic acid binding"/>
    <property type="evidence" value="ECO:0007669"/>
    <property type="project" value="InterPro"/>
</dbReference>
<keyword evidence="2" id="KW-0479">Metal-binding</keyword>
<evidence type="ECO:0000256" key="1">
    <source>
        <dbReference type="ARBA" id="ARBA00001961"/>
    </source>
</evidence>
<keyword evidence="8" id="KW-1185">Reference proteome</keyword>
<dbReference type="GO" id="GO:0004656">
    <property type="term" value="F:procollagen-proline 4-dioxygenase activity"/>
    <property type="evidence" value="ECO:0007669"/>
    <property type="project" value="TreeGrafter"/>
</dbReference>
<dbReference type="PANTHER" id="PTHR10869:SF236">
    <property type="entry name" value="PROLYL 4-HYDROXYLASE ALPHA SUBUNIT DOMAIN-CONTAINING PROTEIN"/>
    <property type="match status" value="1"/>
</dbReference>
<protein>
    <recommendedName>
        <fullName evidence="6">Prolyl 4-hydroxylase alpha subunit domain-containing protein</fullName>
    </recommendedName>
</protein>